<protein>
    <submittedName>
        <fullName evidence="1">Uncharacterized protein</fullName>
    </submittedName>
</protein>
<dbReference type="EnsemblPlants" id="AVESA.00010b.r2.5DG0957830.1">
    <property type="protein sequence ID" value="AVESA.00010b.r2.5DG0957830.1.CDS.1"/>
    <property type="gene ID" value="AVESA.00010b.r2.5DG0957830"/>
</dbReference>
<sequence length="208" mass="21916">MGSCVSRSPAPASSPSGSSGRRVATAKVVRLDGSLAQYPEPITAREALGDDDASSFLCSSDELRFDEPPRALVDEEELEPGWLYFVLPASMLRLALSGHEMAALAVRASSALAVASGVTSSPRRKTVAGANGKRAKTARVAPLVAPDEDAELASYVRYGGARKAVQGSGDETASKTRKGAGYRSRGVRHRRRAVGVQRLSAILEADEF</sequence>
<accession>A0ACD5YET0</accession>
<evidence type="ECO:0000313" key="2">
    <source>
        <dbReference type="Proteomes" id="UP001732700"/>
    </source>
</evidence>
<keyword evidence="2" id="KW-1185">Reference proteome</keyword>
<reference evidence="1" key="1">
    <citation type="submission" date="2021-05" db="EMBL/GenBank/DDBJ databases">
        <authorList>
            <person name="Scholz U."/>
            <person name="Mascher M."/>
            <person name="Fiebig A."/>
        </authorList>
    </citation>
    <scope>NUCLEOTIDE SEQUENCE [LARGE SCALE GENOMIC DNA]</scope>
</reference>
<proteinExistence type="predicted"/>
<organism evidence="1 2">
    <name type="scientific">Avena sativa</name>
    <name type="common">Oat</name>
    <dbReference type="NCBI Taxonomy" id="4498"/>
    <lineage>
        <taxon>Eukaryota</taxon>
        <taxon>Viridiplantae</taxon>
        <taxon>Streptophyta</taxon>
        <taxon>Embryophyta</taxon>
        <taxon>Tracheophyta</taxon>
        <taxon>Spermatophyta</taxon>
        <taxon>Magnoliopsida</taxon>
        <taxon>Liliopsida</taxon>
        <taxon>Poales</taxon>
        <taxon>Poaceae</taxon>
        <taxon>BOP clade</taxon>
        <taxon>Pooideae</taxon>
        <taxon>Poodae</taxon>
        <taxon>Poeae</taxon>
        <taxon>Poeae Chloroplast Group 1 (Aveneae type)</taxon>
        <taxon>Aveninae</taxon>
        <taxon>Avena</taxon>
    </lineage>
</organism>
<dbReference type="Proteomes" id="UP001732700">
    <property type="component" value="Chromosome 5D"/>
</dbReference>
<reference evidence="1" key="2">
    <citation type="submission" date="2025-09" db="UniProtKB">
        <authorList>
            <consortium name="EnsemblPlants"/>
        </authorList>
    </citation>
    <scope>IDENTIFICATION</scope>
</reference>
<evidence type="ECO:0000313" key="1">
    <source>
        <dbReference type="EnsemblPlants" id="AVESA.00010b.r2.5DG0957830.1.CDS.1"/>
    </source>
</evidence>
<name>A0ACD5YET0_AVESA</name>